<feature type="region of interest" description="Disordered" evidence="2">
    <location>
        <begin position="171"/>
        <end position="199"/>
    </location>
</feature>
<feature type="transmembrane region" description="Helical" evidence="3">
    <location>
        <begin position="322"/>
        <end position="341"/>
    </location>
</feature>
<proteinExistence type="predicted"/>
<gene>
    <name evidence="5" type="ORF">AK812_SmicGene26706</name>
</gene>
<dbReference type="Proteomes" id="UP000186817">
    <property type="component" value="Unassembled WGS sequence"/>
</dbReference>
<organism evidence="5 6">
    <name type="scientific">Symbiodinium microadriaticum</name>
    <name type="common">Dinoflagellate</name>
    <name type="synonym">Zooxanthella microadriatica</name>
    <dbReference type="NCBI Taxonomy" id="2951"/>
    <lineage>
        <taxon>Eukaryota</taxon>
        <taxon>Sar</taxon>
        <taxon>Alveolata</taxon>
        <taxon>Dinophyceae</taxon>
        <taxon>Suessiales</taxon>
        <taxon>Symbiodiniaceae</taxon>
        <taxon>Symbiodinium</taxon>
    </lineage>
</organism>
<dbReference type="AlphaFoldDB" id="A0A1Q9D8U4"/>
<keyword evidence="3" id="KW-0472">Membrane</keyword>
<keyword evidence="3" id="KW-0812">Transmembrane</keyword>
<dbReference type="EMBL" id="LSRX01000658">
    <property type="protein sequence ID" value="OLP91579.1"/>
    <property type="molecule type" value="Genomic_DNA"/>
</dbReference>
<protein>
    <recommendedName>
        <fullName evidence="4">DnaJ-like protein C11 C-terminal domain-containing protein</fullName>
    </recommendedName>
</protein>
<evidence type="ECO:0000259" key="4">
    <source>
        <dbReference type="Pfam" id="PF11875"/>
    </source>
</evidence>
<accession>A0A1Q9D8U4</accession>
<evidence type="ECO:0000256" key="2">
    <source>
        <dbReference type="SAM" id="MobiDB-lite"/>
    </source>
</evidence>
<sequence length="342" mass="38237">MRAAWAVNSDAFTAPEQVLLKDADFLAGLAPGHGRLPSQMEELPQQQREEENEEEEAAAADAFPADAAGNRRAVPAAWEPGQLNVIERLWEELELEDLPAVPPHVDQENIIMIDTAVDMKTGYGAHGASVQVWPADQTAWLSDREVMQKLFLVGKPEIPLRDFASKLRRYNRVEPKAKNQPKDKKDKEPKRAKQSEDGSSAICGFRMRVDLPGVYNPLPLDSEAELSLYVLYQFQDATHEVTVGDRQPLSMPLRTHLVAKGTHPRGPFASSNADLLMHRRQRDAIAPRLRLLSPEEALQKVVQAHLVWRLHGQPGDVSKREYRLALSTCALAAAVTLFFILR</sequence>
<evidence type="ECO:0000256" key="3">
    <source>
        <dbReference type="SAM" id="Phobius"/>
    </source>
</evidence>
<reference evidence="5 6" key="1">
    <citation type="submission" date="2016-02" db="EMBL/GenBank/DDBJ databases">
        <title>Genome analysis of coral dinoflagellate symbionts highlights evolutionary adaptations to a symbiotic lifestyle.</title>
        <authorList>
            <person name="Aranda M."/>
            <person name="Li Y."/>
            <person name="Liew Y.J."/>
            <person name="Baumgarten S."/>
            <person name="Simakov O."/>
            <person name="Wilson M."/>
            <person name="Piel J."/>
            <person name="Ashoor H."/>
            <person name="Bougouffa S."/>
            <person name="Bajic V.B."/>
            <person name="Ryu T."/>
            <person name="Ravasi T."/>
            <person name="Bayer T."/>
            <person name="Micklem G."/>
            <person name="Kim H."/>
            <person name="Bhak J."/>
            <person name="Lajeunesse T.C."/>
            <person name="Voolstra C.R."/>
        </authorList>
    </citation>
    <scope>NUCLEOTIDE SEQUENCE [LARGE SCALE GENOMIC DNA]</scope>
    <source>
        <strain evidence="5 6">CCMP2467</strain>
    </source>
</reference>
<dbReference type="Pfam" id="PF11875">
    <property type="entry name" value="DnaJ-like_C11_C"/>
    <property type="match status" value="1"/>
</dbReference>
<evidence type="ECO:0000313" key="5">
    <source>
        <dbReference type="EMBL" id="OLP91579.1"/>
    </source>
</evidence>
<feature type="region of interest" description="Disordered" evidence="2">
    <location>
        <begin position="30"/>
        <end position="66"/>
    </location>
</feature>
<keyword evidence="6" id="KW-1185">Reference proteome</keyword>
<keyword evidence="1" id="KW-0143">Chaperone</keyword>
<dbReference type="InterPro" id="IPR024586">
    <property type="entry name" value="DnaJ-like_C11_C"/>
</dbReference>
<feature type="domain" description="DnaJ-like protein C11 C-terminal" evidence="4">
    <location>
        <begin position="203"/>
        <end position="252"/>
    </location>
</feature>
<dbReference type="OrthoDB" id="10250354at2759"/>
<feature type="compositionally biased region" description="Basic and acidic residues" evidence="2">
    <location>
        <begin position="171"/>
        <end position="196"/>
    </location>
</feature>
<keyword evidence="3" id="KW-1133">Transmembrane helix</keyword>
<evidence type="ECO:0000313" key="6">
    <source>
        <dbReference type="Proteomes" id="UP000186817"/>
    </source>
</evidence>
<name>A0A1Q9D8U4_SYMMI</name>
<comment type="caution">
    <text evidence="5">The sequence shown here is derived from an EMBL/GenBank/DDBJ whole genome shotgun (WGS) entry which is preliminary data.</text>
</comment>
<evidence type="ECO:0000256" key="1">
    <source>
        <dbReference type="ARBA" id="ARBA00023186"/>
    </source>
</evidence>